<evidence type="ECO:0000256" key="2">
    <source>
        <dbReference type="ARBA" id="ARBA00022525"/>
    </source>
</evidence>
<evidence type="ECO:0000313" key="6">
    <source>
        <dbReference type="EMBL" id="QEC63018.1"/>
    </source>
</evidence>
<dbReference type="Gene3D" id="2.60.40.10">
    <property type="entry name" value="Immunoglobulins"/>
    <property type="match status" value="1"/>
</dbReference>
<organism evidence="6 7">
    <name type="scientific">Mucilaginibacter ginsenosidivorans</name>
    <dbReference type="NCBI Taxonomy" id="398053"/>
    <lineage>
        <taxon>Bacteria</taxon>
        <taxon>Pseudomonadati</taxon>
        <taxon>Bacteroidota</taxon>
        <taxon>Sphingobacteriia</taxon>
        <taxon>Sphingobacteriales</taxon>
        <taxon>Sphingobacteriaceae</taxon>
        <taxon>Mucilaginibacter</taxon>
    </lineage>
</organism>
<dbReference type="InterPro" id="IPR035986">
    <property type="entry name" value="PKD_dom_sf"/>
</dbReference>
<gene>
    <name evidence="6" type="ORF">FRZ54_10645</name>
</gene>
<dbReference type="GO" id="GO:0031410">
    <property type="term" value="C:cytoplasmic vesicle"/>
    <property type="evidence" value="ECO:0007669"/>
    <property type="project" value="TreeGrafter"/>
</dbReference>
<keyword evidence="7" id="KW-1185">Reference proteome</keyword>
<dbReference type="PANTHER" id="PTHR46182">
    <property type="entry name" value="FI19480P1"/>
    <property type="match status" value="1"/>
</dbReference>
<dbReference type="Pfam" id="PF22352">
    <property type="entry name" value="K319L-like_PKD"/>
    <property type="match status" value="1"/>
</dbReference>
<dbReference type="NCBIfam" id="NF033679">
    <property type="entry name" value="DNRLRE_dom"/>
    <property type="match status" value="1"/>
</dbReference>
<dbReference type="Proteomes" id="UP000321479">
    <property type="component" value="Chromosome"/>
</dbReference>
<keyword evidence="3 4" id="KW-0732">Signal</keyword>
<comment type="subcellular location">
    <subcellularLocation>
        <location evidence="1">Secreted</location>
    </subcellularLocation>
</comment>
<dbReference type="KEGG" id="mgin:FRZ54_10645"/>
<dbReference type="GO" id="GO:0016020">
    <property type="term" value="C:membrane"/>
    <property type="evidence" value="ECO:0007669"/>
    <property type="project" value="TreeGrafter"/>
</dbReference>
<dbReference type="SUPFAM" id="SSF49299">
    <property type="entry name" value="PKD domain"/>
    <property type="match status" value="1"/>
</dbReference>
<feature type="chain" id="PRO_5022806501" evidence="4">
    <location>
        <begin position="18"/>
        <end position="322"/>
    </location>
</feature>
<evidence type="ECO:0000313" key="7">
    <source>
        <dbReference type="Proteomes" id="UP000321479"/>
    </source>
</evidence>
<dbReference type="PANTHER" id="PTHR46182:SF2">
    <property type="entry name" value="FI19480P1"/>
    <property type="match status" value="1"/>
</dbReference>
<name>A0A5B8UVU8_9SPHI</name>
<accession>A0A5B8UVU8</accession>
<dbReference type="AlphaFoldDB" id="A0A5B8UVU8"/>
<dbReference type="InterPro" id="IPR029865">
    <property type="entry name" value="KIAA0319-like"/>
</dbReference>
<keyword evidence="2" id="KW-0964">Secreted</keyword>
<dbReference type="EMBL" id="CP042436">
    <property type="protein sequence ID" value="QEC63018.1"/>
    <property type="molecule type" value="Genomic_DNA"/>
</dbReference>
<feature type="signal peptide" evidence="4">
    <location>
        <begin position="1"/>
        <end position="17"/>
    </location>
</feature>
<dbReference type="GO" id="GO:0005576">
    <property type="term" value="C:extracellular region"/>
    <property type="evidence" value="ECO:0007669"/>
    <property type="project" value="UniProtKB-SubCell"/>
</dbReference>
<feature type="domain" description="Carbohydrate-binding module family 96" evidence="5">
    <location>
        <begin position="179"/>
        <end position="298"/>
    </location>
</feature>
<evidence type="ECO:0000256" key="1">
    <source>
        <dbReference type="ARBA" id="ARBA00004613"/>
    </source>
</evidence>
<dbReference type="InterPro" id="IPR013783">
    <property type="entry name" value="Ig-like_fold"/>
</dbReference>
<dbReference type="RefSeq" id="WP_147031594.1">
    <property type="nucleotide sequence ID" value="NZ_CP042436.1"/>
</dbReference>
<protein>
    <submittedName>
        <fullName evidence="6">DNRLRE domain-containing protein</fullName>
    </submittedName>
</protein>
<dbReference type="Pfam" id="PF24517">
    <property type="entry name" value="CBM96"/>
    <property type="match status" value="1"/>
</dbReference>
<reference evidence="6 7" key="1">
    <citation type="journal article" date="2017" name="Curr. Microbiol.">
        <title>Mucilaginibacter ginsenosidivorans sp. nov., Isolated from Soil of Ginseng Field.</title>
        <authorList>
            <person name="Kim M.M."/>
            <person name="Siddiqi M.Z."/>
            <person name="Im W.T."/>
        </authorList>
    </citation>
    <scope>NUCLEOTIDE SEQUENCE [LARGE SCALE GENOMIC DNA]</scope>
    <source>
        <strain evidence="6 7">Gsoil 3017</strain>
    </source>
</reference>
<dbReference type="PROSITE" id="PS51257">
    <property type="entry name" value="PROKAR_LIPOPROTEIN"/>
    <property type="match status" value="1"/>
</dbReference>
<dbReference type="OrthoDB" id="661558at2"/>
<dbReference type="InterPro" id="IPR055372">
    <property type="entry name" value="CBM96"/>
</dbReference>
<evidence type="ECO:0000256" key="4">
    <source>
        <dbReference type="SAM" id="SignalP"/>
    </source>
</evidence>
<evidence type="ECO:0000259" key="5">
    <source>
        <dbReference type="Pfam" id="PF24517"/>
    </source>
</evidence>
<sequence length="322" mass="34694">MKAPVSFLALAAGCLLAISACQKTKIAPTPDKTSDQTKTKLHSVAVAEADVTITLPDDSVQLTGQSGTPGDTVVGYLWSQISGPNEATIINESSQSAWAKKLTEGTYLFQFMVIDKGGSTGIDTLTVTVKPSDISTLDLSPANNPGESNIAILGSVDASNHVSIEEPLAAWTINGVPFTVRNLLKFDLSSIPATATVLSAQLVMYSDTIPMNGDLVHANYGADNSVLIQQVATSWDSSTLTWFNQPAGLPDNQVIVPSTTQPYLNINVNVKDMVSSMVKNNTNYGFKLQLQHEDIYTSRIFCSSYYSDATRHPRLIVKYRKN</sequence>
<evidence type="ECO:0000256" key="3">
    <source>
        <dbReference type="ARBA" id="ARBA00022729"/>
    </source>
</evidence>
<proteinExistence type="predicted"/>